<evidence type="ECO:0000313" key="1">
    <source>
        <dbReference type="EMBL" id="KAJ5727436.1"/>
    </source>
</evidence>
<dbReference type="Gene3D" id="2.130.10.10">
    <property type="entry name" value="YVTN repeat-like/Quinoprotein amine dehydrogenase"/>
    <property type="match status" value="1"/>
</dbReference>
<accession>A0AAD6MWF7</accession>
<reference evidence="1" key="2">
    <citation type="submission" date="2023-01" db="EMBL/GenBank/DDBJ databases">
        <authorList>
            <person name="Petersen C."/>
        </authorList>
    </citation>
    <scope>NUCLEOTIDE SEQUENCE</scope>
    <source>
        <strain evidence="1">IBT 17514</strain>
    </source>
</reference>
<reference evidence="1" key="1">
    <citation type="journal article" date="2023" name="IMA Fungus">
        <title>Comparative genomic study of the Penicillium genus elucidates a diverse pangenome and 15 lateral gene transfer events.</title>
        <authorList>
            <person name="Petersen C."/>
            <person name="Sorensen T."/>
            <person name="Nielsen M.R."/>
            <person name="Sondergaard T.E."/>
            <person name="Sorensen J.L."/>
            <person name="Fitzpatrick D.A."/>
            <person name="Frisvad J.C."/>
            <person name="Nielsen K.L."/>
        </authorList>
    </citation>
    <scope>NUCLEOTIDE SEQUENCE</scope>
    <source>
        <strain evidence="1">IBT 17514</strain>
    </source>
</reference>
<dbReference type="InterPro" id="IPR011044">
    <property type="entry name" value="Quino_amine_DH_bsu"/>
</dbReference>
<dbReference type="SUPFAM" id="SSF50969">
    <property type="entry name" value="YVTN repeat-like/Quinoprotein amine dehydrogenase"/>
    <property type="match status" value="1"/>
</dbReference>
<evidence type="ECO:0000313" key="2">
    <source>
        <dbReference type="Proteomes" id="UP001215712"/>
    </source>
</evidence>
<dbReference type="InterPro" id="IPR015943">
    <property type="entry name" value="WD40/YVTN_repeat-like_dom_sf"/>
</dbReference>
<protein>
    <submittedName>
        <fullName evidence="1">Uncharacterized protein</fullName>
    </submittedName>
</protein>
<proteinExistence type="predicted"/>
<name>A0AAD6MWF7_9EURO</name>
<gene>
    <name evidence="1" type="ORF">N7493_005256</name>
</gene>
<sequence>MGIKTGTVQKISLFHKSSLSTQRHLSPDRHFLFHDTGDGTYQVWSMETGEMVNEIQLDENKGKWAFSADGQLFATNRRVLNVSTGESVCTFRHEAWHMDEAWKYSSDYGAWLAFSSDGGLLAMFSPGKQATANLEVWNVTTGELSTTRVVSSHGSLHFSPELLRFSPDGGFLVFKLRKHPLELWDLNSDQVKSLPEFDSTPDVAFSPDSTKLAFRFEPPSATGYYNPVDGLQYKRPRVIGFCDLISRTVVTEHMGYVVLSREYLCFMEDSVTLDTAFGRIDTRTLFYNANLLIDRSLFVKDDWVMQGSRAVFRFPAGDPVVGSVAIEDTLVVVYNSGRLDFLEFDSSK</sequence>
<keyword evidence="2" id="KW-1185">Reference proteome</keyword>
<comment type="caution">
    <text evidence="1">The sequence shown here is derived from an EMBL/GenBank/DDBJ whole genome shotgun (WGS) entry which is preliminary data.</text>
</comment>
<dbReference type="EMBL" id="JAQJAN010000006">
    <property type="protein sequence ID" value="KAJ5727436.1"/>
    <property type="molecule type" value="Genomic_DNA"/>
</dbReference>
<dbReference type="AlphaFoldDB" id="A0AAD6MWF7"/>
<organism evidence="1 2">
    <name type="scientific">Penicillium malachiteum</name>
    <dbReference type="NCBI Taxonomy" id="1324776"/>
    <lineage>
        <taxon>Eukaryota</taxon>
        <taxon>Fungi</taxon>
        <taxon>Dikarya</taxon>
        <taxon>Ascomycota</taxon>
        <taxon>Pezizomycotina</taxon>
        <taxon>Eurotiomycetes</taxon>
        <taxon>Eurotiomycetidae</taxon>
        <taxon>Eurotiales</taxon>
        <taxon>Aspergillaceae</taxon>
        <taxon>Penicillium</taxon>
    </lineage>
</organism>
<dbReference type="Proteomes" id="UP001215712">
    <property type="component" value="Unassembled WGS sequence"/>
</dbReference>